<dbReference type="AlphaFoldDB" id="A0A1Z5KG35"/>
<feature type="domain" description="FYVE-type" evidence="5">
    <location>
        <begin position="4"/>
        <end position="64"/>
    </location>
</feature>
<reference evidence="6 7" key="1">
    <citation type="journal article" date="2015" name="Plant Cell">
        <title>Oil accumulation by the oleaginous diatom Fistulifera solaris as revealed by the genome and transcriptome.</title>
        <authorList>
            <person name="Tanaka T."/>
            <person name="Maeda Y."/>
            <person name="Veluchamy A."/>
            <person name="Tanaka M."/>
            <person name="Abida H."/>
            <person name="Marechal E."/>
            <person name="Bowler C."/>
            <person name="Muto M."/>
            <person name="Sunaga Y."/>
            <person name="Tanaka M."/>
            <person name="Yoshino T."/>
            <person name="Taniguchi T."/>
            <person name="Fukuda Y."/>
            <person name="Nemoto M."/>
            <person name="Matsumoto M."/>
            <person name="Wong P.S."/>
            <person name="Aburatani S."/>
            <person name="Fujibuchi W."/>
        </authorList>
    </citation>
    <scope>NUCLEOTIDE SEQUENCE [LARGE SCALE GENOMIC DNA]</scope>
    <source>
        <strain evidence="6 7">JPCC DA0580</strain>
    </source>
</reference>
<evidence type="ECO:0000313" key="6">
    <source>
        <dbReference type="EMBL" id="GAX25274.1"/>
    </source>
</evidence>
<evidence type="ECO:0000256" key="4">
    <source>
        <dbReference type="PROSITE-ProRule" id="PRU00091"/>
    </source>
</evidence>
<organism evidence="6 7">
    <name type="scientific">Fistulifera solaris</name>
    <name type="common">Oleaginous diatom</name>
    <dbReference type="NCBI Taxonomy" id="1519565"/>
    <lineage>
        <taxon>Eukaryota</taxon>
        <taxon>Sar</taxon>
        <taxon>Stramenopiles</taxon>
        <taxon>Ochrophyta</taxon>
        <taxon>Bacillariophyta</taxon>
        <taxon>Bacillariophyceae</taxon>
        <taxon>Bacillariophycidae</taxon>
        <taxon>Naviculales</taxon>
        <taxon>Naviculaceae</taxon>
        <taxon>Fistulifera</taxon>
    </lineage>
</organism>
<dbReference type="Proteomes" id="UP000198406">
    <property type="component" value="Unassembled WGS sequence"/>
</dbReference>
<dbReference type="Pfam" id="PF01363">
    <property type="entry name" value="FYVE"/>
    <property type="match status" value="1"/>
</dbReference>
<dbReference type="GO" id="GO:0008270">
    <property type="term" value="F:zinc ion binding"/>
    <property type="evidence" value="ECO:0007669"/>
    <property type="project" value="UniProtKB-KW"/>
</dbReference>
<dbReference type="PROSITE" id="PS50178">
    <property type="entry name" value="ZF_FYVE"/>
    <property type="match status" value="1"/>
</dbReference>
<dbReference type="PANTHER" id="PTHR13510:SF44">
    <property type="entry name" value="RABENOSYN-5"/>
    <property type="match status" value="1"/>
</dbReference>
<gene>
    <name evidence="6" type="ORF">FisN_5Lh358</name>
</gene>
<name>A0A1Z5KG35_FISSO</name>
<keyword evidence="1" id="KW-0479">Metal-binding</keyword>
<dbReference type="EMBL" id="BDSP01000223">
    <property type="protein sequence ID" value="GAX25274.1"/>
    <property type="molecule type" value="Genomic_DNA"/>
</dbReference>
<dbReference type="PANTHER" id="PTHR13510">
    <property type="entry name" value="FYVE-FINGER-CONTAINING RAB5 EFFECTOR PROTEIN RABENOSYN-5-RELATED"/>
    <property type="match status" value="1"/>
</dbReference>
<dbReference type="SUPFAM" id="SSF57903">
    <property type="entry name" value="FYVE/PHD zinc finger"/>
    <property type="match status" value="1"/>
</dbReference>
<protein>
    <recommendedName>
        <fullName evidence="5">FYVE-type domain-containing protein</fullName>
    </recommendedName>
</protein>
<proteinExistence type="predicted"/>
<evidence type="ECO:0000256" key="3">
    <source>
        <dbReference type="ARBA" id="ARBA00022833"/>
    </source>
</evidence>
<evidence type="ECO:0000313" key="7">
    <source>
        <dbReference type="Proteomes" id="UP000198406"/>
    </source>
</evidence>
<dbReference type="InterPro" id="IPR052727">
    <property type="entry name" value="Rab4/Rab5_effector"/>
</dbReference>
<keyword evidence="3" id="KW-0862">Zinc</keyword>
<dbReference type="InterPro" id="IPR017455">
    <property type="entry name" value="Znf_FYVE-rel"/>
</dbReference>
<evidence type="ECO:0000256" key="1">
    <source>
        <dbReference type="ARBA" id="ARBA00022723"/>
    </source>
</evidence>
<dbReference type="OrthoDB" id="44365at2759"/>
<sequence length="284" mass="31468">MVPLSESPSCFMCEGTFNVFRRPRHCRNCGVCVCKDCSTSWSAKQIPETYNLKNKTSVNICKGCEILSSKFKEALLVGNLDDAISVYGSGNVNLRTPFPQRNKKGELIYPVMCAVQGGNLDVVRWLVEDHFCPIKQVQQTGLNRASKRGEGALMTTSKGRTVLSIALEGLQIDILRYFVVDCRMSLHGVADLKTVLKALEATLQSLPPPRSRSRALADDGFHFVKWDKASVDGLSESSSLGTEDYAENDSIAMKSYRARGNRSNSVHIPKKTFPTVIDVLRQQN</sequence>
<dbReference type="Gene3D" id="3.30.40.10">
    <property type="entry name" value="Zinc/RING finger domain, C3HC4 (zinc finger)"/>
    <property type="match status" value="1"/>
</dbReference>
<comment type="caution">
    <text evidence="6">The sequence shown here is derived from an EMBL/GenBank/DDBJ whole genome shotgun (WGS) entry which is preliminary data.</text>
</comment>
<dbReference type="InterPro" id="IPR011011">
    <property type="entry name" value="Znf_FYVE_PHD"/>
</dbReference>
<accession>A0A1Z5KG35</accession>
<dbReference type="InterPro" id="IPR000306">
    <property type="entry name" value="Znf_FYVE"/>
</dbReference>
<dbReference type="InterPro" id="IPR013083">
    <property type="entry name" value="Znf_RING/FYVE/PHD"/>
</dbReference>
<evidence type="ECO:0000259" key="5">
    <source>
        <dbReference type="PROSITE" id="PS50178"/>
    </source>
</evidence>
<keyword evidence="7" id="KW-1185">Reference proteome</keyword>
<dbReference type="SMART" id="SM00064">
    <property type="entry name" value="FYVE"/>
    <property type="match status" value="1"/>
</dbReference>
<dbReference type="InParanoid" id="A0A1Z5KG35"/>
<evidence type="ECO:0000256" key="2">
    <source>
        <dbReference type="ARBA" id="ARBA00022771"/>
    </source>
</evidence>
<keyword evidence="2 4" id="KW-0863">Zinc-finger</keyword>